<dbReference type="AlphaFoldDB" id="K4KHF3"/>
<dbReference type="InterPro" id="IPR001509">
    <property type="entry name" value="Epimerase_deHydtase"/>
</dbReference>
<accession>K4KHF3</accession>
<dbReference type="HOGENOM" id="CLU_007383_0_1_6"/>
<protein>
    <submittedName>
        <fullName evidence="2">NAD-dependent epimerase/dehydratase</fullName>
    </submittedName>
</protein>
<dbReference type="Gene3D" id="3.40.50.720">
    <property type="entry name" value="NAD(P)-binding Rossmann-like Domain"/>
    <property type="match status" value="1"/>
</dbReference>
<dbReference type="InterPro" id="IPR036291">
    <property type="entry name" value="NAD(P)-bd_dom_sf"/>
</dbReference>
<organism evidence="2 3">
    <name type="scientific">Simiduia agarivorans (strain DSM 21679 / JCM 13881 / BCRC 17597 / SA1)</name>
    <dbReference type="NCBI Taxonomy" id="1117647"/>
    <lineage>
        <taxon>Bacteria</taxon>
        <taxon>Pseudomonadati</taxon>
        <taxon>Pseudomonadota</taxon>
        <taxon>Gammaproteobacteria</taxon>
        <taxon>Cellvibrionales</taxon>
        <taxon>Cellvibrionaceae</taxon>
        <taxon>Simiduia</taxon>
    </lineage>
</organism>
<proteinExistence type="predicted"/>
<dbReference type="Proteomes" id="UP000000466">
    <property type="component" value="Chromosome"/>
</dbReference>
<reference evidence="2 3" key="1">
    <citation type="journal article" date="2013" name="Genome Announc.">
        <title>Complete genome sequence of Simiduia agarivorans SA1(T), a marine bacterium able to degrade a variety of polysaccharides.</title>
        <authorList>
            <person name="Lin S.Y."/>
            <person name="Shieh W.Y."/>
            <person name="Chen J.S."/>
            <person name="Tang S.L."/>
        </authorList>
    </citation>
    <scope>NUCLEOTIDE SEQUENCE [LARGE SCALE GENOMIC DNA]</scope>
    <source>
        <strain evidence="3">DSM 21679 / JCM 13881 / BCRC 17597 / SA1</strain>
    </source>
</reference>
<sequence length="317" mass="35714">MTANTKKILITGAAGYIGFQLGERLCREYAVVGVDIRSRNDAHFHIETMDIRSHRLAQFIADENVTHVIHLASVVEPSRDVSRDYDIDVNGTRNLLEACVKNNVRHLTVTSSGAAYGYHADNPAWLKESDPLRGNDEFSYAAHKRIVETMLARYREHYPAMQQLIFRPGTVLGANTNNMITQLFNGRRLLTISGSDSPFVFIWDQDVVGAIEQGLREDKTGIYNLAGDGALSMRDIAALINKPVMNLPAGLLRWLLRIGKLLKLTRYGPDQINFLRYRPVLSNQALKDSFGYRLNKTSRETFEFFLAHRSTDTGNPS</sequence>
<feature type="domain" description="NAD-dependent epimerase/dehydratase" evidence="1">
    <location>
        <begin position="8"/>
        <end position="225"/>
    </location>
</feature>
<dbReference type="OrthoDB" id="9801056at2"/>
<dbReference type="eggNOG" id="COG0451">
    <property type="taxonomic scope" value="Bacteria"/>
</dbReference>
<dbReference type="CDD" id="cd05240">
    <property type="entry name" value="UDP_G4E_3_SDR_e"/>
    <property type="match status" value="1"/>
</dbReference>
<dbReference type="STRING" id="1117647.M5M_06230"/>
<dbReference type="PANTHER" id="PTHR43245">
    <property type="entry name" value="BIFUNCTIONAL POLYMYXIN RESISTANCE PROTEIN ARNA"/>
    <property type="match status" value="1"/>
</dbReference>
<dbReference type="EMBL" id="CP003746">
    <property type="protein sequence ID" value="AFU98441.1"/>
    <property type="molecule type" value="Genomic_DNA"/>
</dbReference>
<dbReference type="InterPro" id="IPR050177">
    <property type="entry name" value="Lipid_A_modif_metabolic_enz"/>
</dbReference>
<name>K4KHF3_SIMAS</name>
<dbReference type="SUPFAM" id="SSF51735">
    <property type="entry name" value="NAD(P)-binding Rossmann-fold domains"/>
    <property type="match status" value="1"/>
</dbReference>
<evidence type="ECO:0000259" key="1">
    <source>
        <dbReference type="Pfam" id="PF01370"/>
    </source>
</evidence>
<keyword evidence="3" id="KW-1185">Reference proteome</keyword>
<evidence type="ECO:0000313" key="2">
    <source>
        <dbReference type="EMBL" id="AFU98441.1"/>
    </source>
</evidence>
<dbReference type="Pfam" id="PF01370">
    <property type="entry name" value="Epimerase"/>
    <property type="match status" value="1"/>
</dbReference>
<dbReference type="RefSeq" id="WP_015046614.1">
    <property type="nucleotide sequence ID" value="NC_018868.3"/>
</dbReference>
<evidence type="ECO:0000313" key="3">
    <source>
        <dbReference type="Proteomes" id="UP000000466"/>
    </source>
</evidence>
<dbReference type="KEGG" id="saga:M5M_06230"/>
<gene>
    <name evidence="2" type="ordered locus">M5M_06230</name>
</gene>